<keyword evidence="4" id="KW-0274">FAD</keyword>
<keyword evidence="11" id="KW-1185">Reference proteome</keyword>
<evidence type="ECO:0000256" key="4">
    <source>
        <dbReference type="ARBA" id="ARBA00022827"/>
    </source>
</evidence>
<evidence type="ECO:0000256" key="6">
    <source>
        <dbReference type="SAM" id="MobiDB-lite"/>
    </source>
</evidence>
<name>A0ABP9C8Z2_9ACTN</name>
<dbReference type="SUPFAM" id="SSF56645">
    <property type="entry name" value="Acyl-CoA dehydrogenase NM domain-like"/>
    <property type="match status" value="1"/>
</dbReference>
<protein>
    <submittedName>
        <fullName evidence="10">Acyl-CoA dehydrogenase</fullName>
    </submittedName>
</protein>
<reference evidence="11" key="1">
    <citation type="journal article" date="2019" name="Int. J. Syst. Evol. Microbiol.">
        <title>The Global Catalogue of Microorganisms (GCM) 10K type strain sequencing project: providing services to taxonomists for standard genome sequencing and annotation.</title>
        <authorList>
            <consortium name="The Broad Institute Genomics Platform"/>
            <consortium name="The Broad Institute Genome Sequencing Center for Infectious Disease"/>
            <person name="Wu L."/>
            <person name="Ma J."/>
        </authorList>
    </citation>
    <scope>NUCLEOTIDE SEQUENCE [LARGE SCALE GENOMIC DNA]</scope>
    <source>
        <strain evidence="11">JCM 18542</strain>
    </source>
</reference>
<keyword evidence="3" id="KW-0285">Flavoprotein</keyword>
<dbReference type="PIRSF" id="PIRSF000168">
    <property type="entry name" value="Acyl-CoA_oxidase"/>
    <property type="match status" value="1"/>
</dbReference>
<dbReference type="RefSeq" id="WP_345602119.1">
    <property type="nucleotide sequence ID" value="NZ_BAABKQ010000001.1"/>
</dbReference>
<evidence type="ECO:0000256" key="3">
    <source>
        <dbReference type="ARBA" id="ARBA00022630"/>
    </source>
</evidence>
<dbReference type="Pfam" id="PF01756">
    <property type="entry name" value="ACOX"/>
    <property type="match status" value="1"/>
</dbReference>
<dbReference type="InterPro" id="IPR046373">
    <property type="entry name" value="Acyl-CoA_Oxase/DH_mid-dom_sf"/>
</dbReference>
<sequence>MTDTPVSTRRPHSAPATHDSISGNGAAPAADVEIAAQIRAVLDGRWAHVRESSRAMLDDAAFLDDPSLDLDASRRLALEQMRRLARTDWQASGFGVAAGGTGDPGGAVTGIEMLAYANLSLMVKAGVQWGLFGGAVENLGTERHHREYIAPLIRLDLLGCFAMTEIGHGSDVQNLETTATFDPGTDEIVVHTPTPSAVKDYIGGAALHARMAAVFAQLITHDADGTPLDHGVHCVLVPIRDDDGGPLPGVTTTDDGLKGGLRGVDNGRIAFDHVRVPRTNLLNRYGDIDADGRYTSPIDSRSRRFFTMLGTLIRGRISVGGSAGSAARVALEIAVRYAEQRRQFSVPGGGSGDAAAPDGGGPRRTGEVLLMDYLQHQRRLLPLLARSFALGFAQNELVSKMHDLQVAQEPDQHEQRELESRAAGLKASQTWHATRVIQECREACGGAGYMTENHLTGLKADSDVFTTFEGDNTVLTQLVAKELLTSYSDEVSEFGAVGWMRFVAETVADTVRERTAARQIIQRILDRSDETLEEGDLAERSVQLRMFEDREQHVLETAARRLRRGAPSGDGEDGEDPLAEFEAFNSVQDHVLRAGRVHIERVVLEAFLAGIDECPEGPARDLLEDVCTLYALHSIEEDKAWFMEHGRLSTERAKAVTRHVGELCTRLRPHALTLVTGFGIPRILLDSAMLDGPGTDPVRQR</sequence>
<feature type="domain" description="Acyl-CoA oxidase C-alpha1" evidence="9">
    <location>
        <begin position="310"/>
        <end position="484"/>
    </location>
</feature>
<evidence type="ECO:0000259" key="8">
    <source>
        <dbReference type="Pfam" id="PF02770"/>
    </source>
</evidence>
<dbReference type="InterPro" id="IPR002655">
    <property type="entry name" value="Acyl-CoA_oxidase_C"/>
</dbReference>
<evidence type="ECO:0000259" key="9">
    <source>
        <dbReference type="Pfam" id="PF22924"/>
    </source>
</evidence>
<dbReference type="EMBL" id="BAABKQ010000001">
    <property type="protein sequence ID" value="GAA4806492.1"/>
    <property type="molecule type" value="Genomic_DNA"/>
</dbReference>
<evidence type="ECO:0000313" key="10">
    <source>
        <dbReference type="EMBL" id="GAA4806492.1"/>
    </source>
</evidence>
<keyword evidence="5" id="KW-0560">Oxidoreductase</keyword>
<dbReference type="InterPro" id="IPR055060">
    <property type="entry name" value="ACOX_C_alpha1"/>
</dbReference>
<dbReference type="InterPro" id="IPR006091">
    <property type="entry name" value="Acyl-CoA_Oxase/DH_mid-dom"/>
</dbReference>
<proteinExistence type="inferred from homology"/>
<gene>
    <name evidence="10" type="ORF">GCM10023353_07060</name>
</gene>
<evidence type="ECO:0000259" key="7">
    <source>
        <dbReference type="Pfam" id="PF01756"/>
    </source>
</evidence>
<evidence type="ECO:0000256" key="1">
    <source>
        <dbReference type="ARBA" id="ARBA00001974"/>
    </source>
</evidence>
<feature type="domain" description="Acyl-CoA oxidase/dehydrogenase middle" evidence="8">
    <location>
        <begin position="160"/>
        <end position="274"/>
    </location>
</feature>
<feature type="region of interest" description="Disordered" evidence="6">
    <location>
        <begin position="1"/>
        <end position="25"/>
    </location>
</feature>
<dbReference type="Gene3D" id="2.40.110.10">
    <property type="entry name" value="Butyryl-CoA Dehydrogenase, subunit A, domain 2"/>
    <property type="match status" value="1"/>
</dbReference>
<dbReference type="InterPro" id="IPR009100">
    <property type="entry name" value="AcylCoA_DH/oxidase_NM_dom_sf"/>
</dbReference>
<dbReference type="PANTHER" id="PTHR10909">
    <property type="entry name" value="ELECTRON TRANSPORT OXIDOREDUCTASE"/>
    <property type="match status" value="1"/>
</dbReference>
<comment type="caution">
    <text evidence="10">The sequence shown here is derived from an EMBL/GenBank/DDBJ whole genome shotgun (WGS) entry which is preliminary data.</text>
</comment>
<organism evidence="10 11">
    <name type="scientific">Tomitella cavernea</name>
    <dbReference type="NCBI Taxonomy" id="1387982"/>
    <lineage>
        <taxon>Bacteria</taxon>
        <taxon>Bacillati</taxon>
        <taxon>Actinomycetota</taxon>
        <taxon>Actinomycetes</taxon>
        <taxon>Mycobacteriales</taxon>
        <taxon>Tomitella</taxon>
    </lineage>
</organism>
<feature type="domain" description="Acyl-CoA oxidase C-terminal" evidence="7">
    <location>
        <begin position="577"/>
        <end position="689"/>
    </location>
</feature>
<dbReference type="Gene3D" id="1.20.140.10">
    <property type="entry name" value="Butyryl-CoA Dehydrogenase, subunit A, domain 3"/>
    <property type="match status" value="2"/>
</dbReference>
<evidence type="ECO:0000313" key="11">
    <source>
        <dbReference type="Proteomes" id="UP001500839"/>
    </source>
</evidence>
<dbReference type="InterPro" id="IPR036250">
    <property type="entry name" value="AcylCo_DH-like_C"/>
</dbReference>
<dbReference type="InterPro" id="IPR012258">
    <property type="entry name" value="Acyl-CoA_oxidase"/>
</dbReference>
<dbReference type="SUPFAM" id="SSF47203">
    <property type="entry name" value="Acyl-CoA dehydrogenase C-terminal domain-like"/>
    <property type="match status" value="2"/>
</dbReference>
<comment type="cofactor">
    <cofactor evidence="1">
        <name>FAD</name>
        <dbReference type="ChEBI" id="CHEBI:57692"/>
    </cofactor>
</comment>
<accession>A0ABP9C8Z2</accession>
<comment type="similarity">
    <text evidence="2">Belongs to the acyl-CoA oxidase family.</text>
</comment>
<dbReference type="Gene3D" id="1.10.540.10">
    <property type="entry name" value="Acyl-CoA dehydrogenase/oxidase, N-terminal domain"/>
    <property type="match status" value="1"/>
</dbReference>
<evidence type="ECO:0000256" key="2">
    <source>
        <dbReference type="ARBA" id="ARBA00006288"/>
    </source>
</evidence>
<dbReference type="Pfam" id="PF22924">
    <property type="entry name" value="ACOX_C_alpha1"/>
    <property type="match status" value="1"/>
</dbReference>
<dbReference type="Proteomes" id="UP001500839">
    <property type="component" value="Unassembled WGS sequence"/>
</dbReference>
<dbReference type="Pfam" id="PF02770">
    <property type="entry name" value="Acyl-CoA_dh_M"/>
    <property type="match status" value="1"/>
</dbReference>
<evidence type="ECO:0000256" key="5">
    <source>
        <dbReference type="ARBA" id="ARBA00023002"/>
    </source>
</evidence>
<dbReference type="PANTHER" id="PTHR10909:SF382">
    <property type="entry name" value="ACYL-COENZYME A OXIDASE"/>
    <property type="match status" value="1"/>
</dbReference>
<dbReference type="InterPro" id="IPR037069">
    <property type="entry name" value="AcylCoA_DH/ox_N_sf"/>
</dbReference>